<dbReference type="AlphaFoldDB" id="A0A5C4TDD2"/>
<evidence type="ECO:0008006" key="3">
    <source>
        <dbReference type="Google" id="ProtNLM"/>
    </source>
</evidence>
<reference evidence="1 2" key="1">
    <citation type="submission" date="2019-05" db="EMBL/GenBank/DDBJ databases">
        <title>We sequenced the genome of Paenibacillus hemerocallicola KCTC 33185 for further insight into its adaptation and study the phylogeny of Paenibacillus.</title>
        <authorList>
            <person name="Narsing Rao M.P."/>
        </authorList>
    </citation>
    <scope>NUCLEOTIDE SEQUENCE [LARGE SCALE GENOMIC DNA]</scope>
    <source>
        <strain evidence="1 2">KCTC 33185</strain>
    </source>
</reference>
<gene>
    <name evidence="1" type="ORF">FE784_08355</name>
</gene>
<proteinExistence type="predicted"/>
<keyword evidence="2" id="KW-1185">Reference proteome</keyword>
<organism evidence="1 2">
    <name type="scientific">Paenibacillus hemerocallicola</name>
    <dbReference type="NCBI Taxonomy" id="1172614"/>
    <lineage>
        <taxon>Bacteria</taxon>
        <taxon>Bacillati</taxon>
        <taxon>Bacillota</taxon>
        <taxon>Bacilli</taxon>
        <taxon>Bacillales</taxon>
        <taxon>Paenibacillaceae</taxon>
        <taxon>Paenibacillus</taxon>
    </lineage>
</organism>
<dbReference type="OrthoDB" id="2653709at2"/>
<dbReference type="EMBL" id="VDCQ01000008">
    <property type="protein sequence ID" value="TNJ66872.1"/>
    <property type="molecule type" value="Genomic_DNA"/>
</dbReference>
<accession>A0A5C4TDD2</accession>
<name>A0A5C4TDD2_9BACL</name>
<evidence type="ECO:0000313" key="2">
    <source>
        <dbReference type="Proteomes" id="UP000307943"/>
    </source>
</evidence>
<evidence type="ECO:0000313" key="1">
    <source>
        <dbReference type="EMBL" id="TNJ66872.1"/>
    </source>
</evidence>
<protein>
    <recommendedName>
        <fullName evidence="3">GNAT family N-acetyltransferase</fullName>
    </recommendedName>
</protein>
<sequence length="158" mass="17836">MHFLLQHHDGLNLPYPFAMKLSFMSSPLLFGKAILVIDEEPYEIAAAAGFVYGTGANEYQDRHICQVEVAFIREEYRRTSLFIRGLHALAAEMKAGNPDVEQVQFWAPAGQENLEKLLSKLVALPGSTRSIVNDLAFYTVPFREVESYCHRFGSRAEP</sequence>
<dbReference type="RefSeq" id="WP_139601675.1">
    <property type="nucleotide sequence ID" value="NZ_VDCQ01000008.1"/>
</dbReference>
<comment type="caution">
    <text evidence="1">The sequence shown here is derived from an EMBL/GenBank/DDBJ whole genome shotgun (WGS) entry which is preliminary data.</text>
</comment>
<dbReference type="Proteomes" id="UP000307943">
    <property type="component" value="Unassembled WGS sequence"/>
</dbReference>